<keyword evidence="4" id="KW-1185">Reference proteome</keyword>
<dbReference type="AlphaFoldDB" id="A0A2A9PFG1"/>
<dbReference type="EMBL" id="LAZP02000160">
    <property type="protein sequence ID" value="PFH59964.1"/>
    <property type="molecule type" value="Genomic_DNA"/>
</dbReference>
<feature type="region of interest" description="Disordered" evidence="1">
    <location>
        <begin position="101"/>
        <end position="137"/>
    </location>
</feature>
<protein>
    <recommendedName>
        <fullName evidence="5">Transmembrane protein</fullName>
    </recommendedName>
</protein>
<accession>A0A2A9PFG1</accession>
<reference evidence="3 4" key="2">
    <citation type="journal article" date="2017" name="Sci. Rep.">
        <title>Ant-infecting Ophiocordyceps genomes reveal a high diversity of potential behavioral manipulation genes and a possible major role for enterotoxins.</title>
        <authorList>
            <person name="de Bekker C."/>
            <person name="Ohm R.A."/>
            <person name="Evans H.C."/>
            <person name="Brachmann A."/>
            <person name="Hughes D.P."/>
        </authorList>
    </citation>
    <scope>NUCLEOTIDE SEQUENCE [LARGE SCALE GENOMIC DNA]</scope>
    <source>
        <strain evidence="3 4">SC16a</strain>
    </source>
</reference>
<organism evidence="3 4">
    <name type="scientific">Ophiocordyceps unilateralis</name>
    <name type="common">Zombie-ant fungus</name>
    <name type="synonym">Torrubia unilateralis</name>
    <dbReference type="NCBI Taxonomy" id="268505"/>
    <lineage>
        <taxon>Eukaryota</taxon>
        <taxon>Fungi</taxon>
        <taxon>Dikarya</taxon>
        <taxon>Ascomycota</taxon>
        <taxon>Pezizomycotina</taxon>
        <taxon>Sordariomycetes</taxon>
        <taxon>Hypocreomycetidae</taxon>
        <taxon>Hypocreales</taxon>
        <taxon>Ophiocordycipitaceae</taxon>
        <taxon>Ophiocordyceps</taxon>
    </lineage>
</organism>
<evidence type="ECO:0000256" key="2">
    <source>
        <dbReference type="SAM" id="Phobius"/>
    </source>
</evidence>
<keyword evidence="2" id="KW-0472">Membrane</keyword>
<evidence type="ECO:0000313" key="4">
    <source>
        <dbReference type="Proteomes" id="UP000037136"/>
    </source>
</evidence>
<keyword evidence="2" id="KW-1133">Transmembrane helix</keyword>
<reference evidence="3 4" key="1">
    <citation type="journal article" date="2015" name="BMC Genomics">
        <title>Gene expression during zombie ant biting behavior reflects the complexity underlying fungal parasitic behavioral manipulation.</title>
        <authorList>
            <person name="de Bekker C."/>
            <person name="Ohm R.A."/>
            <person name="Loreto R.G."/>
            <person name="Sebastian A."/>
            <person name="Albert I."/>
            <person name="Merrow M."/>
            <person name="Brachmann A."/>
            <person name="Hughes D.P."/>
        </authorList>
    </citation>
    <scope>NUCLEOTIDE SEQUENCE [LARGE SCALE GENOMIC DNA]</scope>
    <source>
        <strain evidence="3 4">SC16a</strain>
    </source>
</reference>
<comment type="caution">
    <text evidence="3">The sequence shown here is derived from an EMBL/GenBank/DDBJ whole genome shotgun (WGS) entry which is preliminary data.</text>
</comment>
<evidence type="ECO:0000313" key="3">
    <source>
        <dbReference type="EMBL" id="PFH59964.1"/>
    </source>
</evidence>
<gene>
    <name evidence="3" type="ORF">XA68_11639</name>
</gene>
<feature type="compositionally biased region" description="Polar residues" evidence="1">
    <location>
        <begin position="103"/>
        <end position="122"/>
    </location>
</feature>
<dbReference type="OrthoDB" id="4924534at2759"/>
<sequence>MSRSGCRGVERFMQRMVADKEIKSGRRSAPASVRHSWAAAYQAPSWALVHTPSSSDLVRAISISCFFLGTLVILPFFFLLACDLLLWGWRHLLGRFAPVQHGEASQTSSTTGDPSRATSAYTTAEDAARGQKPGRRR</sequence>
<evidence type="ECO:0008006" key="5">
    <source>
        <dbReference type="Google" id="ProtNLM"/>
    </source>
</evidence>
<proteinExistence type="predicted"/>
<name>A0A2A9PFG1_OPHUN</name>
<dbReference type="Proteomes" id="UP000037136">
    <property type="component" value="Unassembled WGS sequence"/>
</dbReference>
<evidence type="ECO:0000256" key="1">
    <source>
        <dbReference type="SAM" id="MobiDB-lite"/>
    </source>
</evidence>
<feature type="transmembrane region" description="Helical" evidence="2">
    <location>
        <begin position="60"/>
        <end position="86"/>
    </location>
</feature>
<keyword evidence="2" id="KW-0812">Transmembrane</keyword>